<reference evidence="1" key="1">
    <citation type="submission" date="2023-10" db="EMBL/GenBank/DDBJ databases">
        <title>Genome assemblies of two species of porcelain crab, Petrolisthes cinctipes and Petrolisthes manimaculis (Anomura: Porcellanidae).</title>
        <authorList>
            <person name="Angst P."/>
        </authorList>
    </citation>
    <scope>NUCLEOTIDE SEQUENCE</scope>
    <source>
        <strain evidence="1">PB745_01</strain>
        <tissue evidence="1">Gill</tissue>
    </source>
</reference>
<dbReference type="Proteomes" id="UP001286313">
    <property type="component" value="Unassembled WGS sequence"/>
</dbReference>
<sequence>MVSTVFKFTIYRYLSVYKWYIVILHRLHKQAEGGVEAASQHTLSSLTNGFAIRSCLQSSNVLPHNYKGSGGLSHKVQWSGHTRVHHLLWRVGGPAFIADSTGV</sequence>
<dbReference type="AlphaFoldDB" id="A0AAE1EF76"/>
<gene>
    <name evidence="1" type="ORF">Pcinc_043279</name>
</gene>
<comment type="caution">
    <text evidence="1">The sequence shown here is derived from an EMBL/GenBank/DDBJ whole genome shotgun (WGS) entry which is preliminary data.</text>
</comment>
<name>A0AAE1EF76_PETCI</name>
<keyword evidence="2" id="KW-1185">Reference proteome</keyword>
<accession>A0AAE1EF76</accession>
<protein>
    <submittedName>
        <fullName evidence="1">Uncharacterized protein</fullName>
    </submittedName>
</protein>
<evidence type="ECO:0000313" key="2">
    <source>
        <dbReference type="Proteomes" id="UP001286313"/>
    </source>
</evidence>
<proteinExistence type="predicted"/>
<organism evidence="1 2">
    <name type="scientific">Petrolisthes cinctipes</name>
    <name type="common">Flat porcelain crab</name>
    <dbReference type="NCBI Taxonomy" id="88211"/>
    <lineage>
        <taxon>Eukaryota</taxon>
        <taxon>Metazoa</taxon>
        <taxon>Ecdysozoa</taxon>
        <taxon>Arthropoda</taxon>
        <taxon>Crustacea</taxon>
        <taxon>Multicrustacea</taxon>
        <taxon>Malacostraca</taxon>
        <taxon>Eumalacostraca</taxon>
        <taxon>Eucarida</taxon>
        <taxon>Decapoda</taxon>
        <taxon>Pleocyemata</taxon>
        <taxon>Anomura</taxon>
        <taxon>Galatheoidea</taxon>
        <taxon>Porcellanidae</taxon>
        <taxon>Petrolisthes</taxon>
    </lineage>
</organism>
<evidence type="ECO:0000313" key="1">
    <source>
        <dbReference type="EMBL" id="KAK3849989.1"/>
    </source>
</evidence>
<dbReference type="EMBL" id="JAWQEG010008600">
    <property type="protein sequence ID" value="KAK3849989.1"/>
    <property type="molecule type" value="Genomic_DNA"/>
</dbReference>